<accession>A0A1Y1JS68</accession>
<dbReference type="Proteomes" id="UP000195521">
    <property type="component" value="Unassembled WGS sequence"/>
</dbReference>
<feature type="compositionally biased region" description="Polar residues" evidence="1">
    <location>
        <begin position="85"/>
        <end position="95"/>
    </location>
</feature>
<dbReference type="AlphaFoldDB" id="A0A1Y1JS68"/>
<dbReference type="RefSeq" id="XP_028546241.1">
    <property type="nucleotide sequence ID" value="XM_028690440.1"/>
</dbReference>
<organism evidence="2 3">
    <name type="scientific">Plasmodium gonderi</name>
    <dbReference type="NCBI Taxonomy" id="77519"/>
    <lineage>
        <taxon>Eukaryota</taxon>
        <taxon>Sar</taxon>
        <taxon>Alveolata</taxon>
        <taxon>Apicomplexa</taxon>
        <taxon>Aconoidasida</taxon>
        <taxon>Haemosporida</taxon>
        <taxon>Plasmodiidae</taxon>
        <taxon>Plasmodium</taxon>
        <taxon>Plasmodium (Plasmodium)</taxon>
    </lineage>
</organism>
<reference evidence="3" key="1">
    <citation type="submission" date="2017-04" db="EMBL/GenBank/DDBJ databases">
        <title>Plasmodium gonderi genome.</title>
        <authorList>
            <person name="Arisue N."/>
            <person name="Honma H."/>
            <person name="Kawai S."/>
            <person name="Tougan T."/>
            <person name="Tanabe K."/>
            <person name="Horii T."/>
        </authorList>
    </citation>
    <scope>NUCLEOTIDE SEQUENCE [LARGE SCALE GENOMIC DNA]</scope>
    <source>
        <strain evidence="3">ATCC 30045</strain>
    </source>
</reference>
<feature type="region of interest" description="Disordered" evidence="1">
    <location>
        <begin position="197"/>
        <end position="256"/>
    </location>
</feature>
<protein>
    <submittedName>
        <fullName evidence="2">Uncharacterized protein</fullName>
    </submittedName>
</protein>
<keyword evidence="3" id="KW-1185">Reference proteome</keyword>
<sequence>MNQVSVKSKLKTTEFISSQNRGVRFMNKDKNHLSTVSKNVAYNEGENVTTGANSHNPTFTHKIAFAKNSHLKPRTNNHPFKHTPKSSLKNNQKGSYNVSRVDFSKFNHNANSKHDNINNSNEDDNNNGGSRVGGKKTPHLNATNFTNEDSRKSYLNRLMARNQRSSNKYYNSNMNVHTNLNASGENGNLRAIANSAAANDDSNSNNINNGNNNRNGNNINNGNNNRNGNNINNSNNNRNSNNINNSNSNNHKNSQQRLCNQPYNYESEEILNHEYENAHKSEEFIYSYASPIKRKYDAIEKNINKGIVPREGGGGGGGGRHIGENGSDPDNHNVKVPVREYENGRRETKIQNKRFVPRGYRHDNSNLQYGNHFNMMDTSNGANEKTNCYGNMILHSNENILSSNHTTGGGVGLARVSLANLNSSNSNLYGINQEDTMMSRMIQPQSGVEVVGSGNTMNNGVVEIKKGVNGSNWAKGANNAIDAIDGIEADEMDQMDQIDETDMTKRMNRASVANVMMGENCEDNLRVSVAEKNYKNIERQKRNENNTLVAPNQNYQHQNFNNSLYYLRDSTRFNRRSIRNTNYITDTNSEKMMNNTMSNHNDLFHSCTFEKHSEENFNSYVKKKKSDIRNGSTMSSLMYNLDKESLVYNNATRYIASNSSSKFSRLLKNNFIESKKADLCNFSIPVPYLEGQKFASSSNNGVSCFERMMGSKMPIGMNESEARNMRSLNLQKEDILESNIDDSEHNFYRKIVHNITNCNNDANDIDVLYKNVININNYALNFDKENEYISEIVNITNSINENVRNIQQIVLNKKKVIQDKRNLINEEYEIISQKLKECESIFCDSDGNTNGEKKLKVFYEIDEKKNILKNKYEVKKMLLKKAEYKIEKLQEYTDAVKLKTLAISERYKKTFLLIEELFRLKIIKDNENELEVCLIPKNTKMNMWHKLQLDKREMTPDTCDYLWNQIESFVDKDALSNYL</sequence>
<feature type="compositionally biased region" description="Basic residues" evidence="1">
    <location>
        <begin position="71"/>
        <end position="84"/>
    </location>
</feature>
<feature type="region of interest" description="Disordered" evidence="1">
    <location>
        <begin position="71"/>
        <end position="95"/>
    </location>
</feature>
<dbReference type="EMBL" id="BDQF01000015">
    <property type="protein sequence ID" value="GAW83652.1"/>
    <property type="molecule type" value="Genomic_DNA"/>
</dbReference>
<dbReference type="GeneID" id="39750398"/>
<gene>
    <name evidence="2" type="ORF">PGO_144500</name>
</gene>
<feature type="compositionally biased region" description="Low complexity" evidence="1">
    <location>
        <begin position="197"/>
        <end position="250"/>
    </location>
</feature>
<evidence type="ECO:0000313" key="2">
    <source>
        <dbReference type="EMBL" id="GAW83652.1"/>
    </source>
</evidence>
<comment type="caution">
    <text evidence="2">The sequence shown here is derived from an EMBL/GenBank/DDBJ whole genome shotgun (WGS) entry which is preliminary data.</text>
</comment>
<evidence type="ECO:0000313" key="3">
    <source>
        <dbReference type="Proteomes" id="UP000195521"/>
    </source>
</evidence>
<evidence type="ECO:0000256" key="1">
    <source>
        <dbReference type="SAM" id="MobiDB-lite"/>
    </source>
</evidence>
<proteinExistence type="predicted"/>
<dbReference type="OMA" id="CESIFCD"/>
<feature type="region of interest" description="Disordered" evidence="1">
    <location>
        <begin position="107"/>
        <end position="152"/>
    </location>
</feature>
<name>A0A1Y1JS68_PLAGO</name>
<dbReference type="OrthoDB" id="372481at2759"/>